<organism evidence="1">
    <name type="scientific">uncultured Desulfovibrio sp</name>
    <dbReference type="NCBI Taxonomy" id="167968"/>
    <lineage>
        <taxon>Bacteria</taxon>
        <taxon>Pseudomonadati</taxon>
        <taxon>Thermodesulfobacteriota</taxon>
        <taxon>Desulfovibrionia</taxon>
        <taxon>Desulfovibrionales</taxon>
        <taxon>Desulfovibrionaceae</taxon>
        <taxon>Desulfovibrio</taxon>
        <taxon>environmental samples</taxon>
    </lineage>
</organism>
<name>A0A212LBL0_9BACT</name>
<accession>A0A212LBL0</accession>
<dbReference type="AlphaFoldDB" id="A0A212LBL0"/>
<proteinExistence type="predicted"/>
<gene>
    <name evidence="1" type="ORF">KL86DES1_22205</name>
</gene>
<reference evidence="1" key="1">
    <citation type="submission" date="2016-08" db="EMBL/GenBank/DDBJ databases">
        <authorList>
            <person name="Seilhamer J.J."/>
        </authorList>
    </citation>
    <scope>NUCLEOTIDE SEQUENCE</scope>
    <source>
        <strain evidence="1">86-1</strain>
    </source>
</reference>
<dbReference type="RefSeq" id="WP_179981365.1">
    <property type="nucleotide sequence ID" value="NZ_LT608333.1"/>
</dbReference>
<dbReference type="EMBL" id="FMJC01000002">
    <property type="protein sequence ID" value="SCM74867.1"/>
    <property type="molecule type" value="Genomic_DNA"/>
</dbReference>
<protein>
    <submittedName>
        <fullName evidence="1">Uncharacterized protein</fullName>
    </submittedName>
</protein>
<sequence length="66" mass="7167">MRSQVLLALTLGECFERQQWHSGFIMPGDVLPPMSGGSTASGRCRPVAREETFYEIEADVPIVAAG</sequence>
<evidence type="ECO:0000313" key="1">
    <source>
        <dbReference type="EMBL" id="SCM74867.1"/>
    </source>
</evidence>